<protein>
    <submittedName>
        <fullName evidence="4">HNH endonuclease</fullName>
    </submittedName>
</protein>
<dbReference type="PANTHER" id="PTHR41286">
    <property type="entry name" value="HNH NUCLEASE YAJD-RELATED"/>
    <property type="match status" value="1"/>
</dbReference>
<feature type="domain" description="HNH nuclease" evidence="3">
    <location>
        <begin position="53"/>
        <end position="106"/>
    </location>
</feature>
<keyword evidence="1" id="KW-0540">Nuclease</keyword>
<dbReference type="InterPro" id="IPR002711">
    <property type="entry name" value="HNH"/>
</dbReference>
<proteinExistence type="predicted"/>
<keyword evidence="4" id="KW-0255">Endonuclease</keyword>
<evidence type="ECO:0000256" key="1">
    <source>
        <dbReference type="ARBA" id="ARBA00022722"/>
    </source>
</evidence>
<keyword evidence="2" id="KW-0378">Hydrolase</keyword>
<accession>A0A8S5QD51</accession>
<evidence type="ECO:0000313" key="4">
    <source>
        <dbReference type="EMBL" id="DAE16779.1"/>
    </source>
</evidence>
<dbReference type="GO" id="GO:0004519">
    <property type="term" value="F:endonuclease activity"/>
    <property type="evidence" value="ECO:0007669"/>
    <property type="project" value="UniProtKB-KW"/>
</dbReference>
<dbReference type="CDD" id="cd00085">
    <property type="entry name" value="HNHc"/>
    <property type="match status" value="1"/>
</dbReference>
<dbReference type="EMBL" id="BK015631">
    <property type="protein sequence ID" value="DAE16779.1"/>
    <property type="molecule type" value="Genomic_DNA"/>
</dbReference>
<sequence length="126" mass="14989">MPRKPKKPCAYPGCPRLTEKRYCEEHEKLVNRQYEKYGRSKEEKKRYGSRWQKIRDAYIHSHPLCEQCLKEGRMTPAEEVHHKLPLSHGGTHDFSNLMSLCKSCHSRITAEMGDRWHNKRLPSNER</sequence>
<dbReference type="SMART" id="SM00507">
    <property type="entry name" value="HNHc"/>
    <property type="match status" value="1"/>
</dbReference>
<dbReference type="GO" id="GO:0003676">
    <property type="term" value="F:nucleic acid binding"/>
    <property type="evidence" value="ECO:0007669"/>
    <property type="project" value="InterPro"/>
</dbReference>
<dbReference type="PANTHER" id="PTHR41286:SF1">
    <property type="entry name" value="HNH NUCLEASE YAJD-RELATED"/>
    <property type="match status" value="1"/>
</dbReference>
<evidence type="ECO:0000259" key="3">
    <source>
        <dbReference type="SMART" id="SM00507"/>
    </source>
</evidence>
<dbReference type="InterPro" id="IPR003615">
    <property type="entry name" value="HNH_nuc"/>
</dbReference>
<reference evidence="4" key="1">
    <citation type="journal article" date="2021" name="Proc. Natl. Acad. Sci. U.S.A.">
        <title>A Catalog of Tens of Thousands of Viruses from Human Metagenomes Reveals Hidden Associations with Chronic Diseases.</title>
        <authorList>
            <person name="Tisza M.J."/>
            <person name="Buck C.B."/>
        </authorList>
    </citation>
    <scope>NUCLEOTIDE SEQUENCE</scope>
    <source>
        <strain evidence="4">CtVii20</strain>
    </source>
</reference>
<dbReference type="GO" id="GO:0008270">
    <property type="term" value="F:zinc ion binding"/>
    <property type="evidence" value="ECO:0007669"/>
    <property type="project" value="InterPro"/>
</dbReference>
<dbReference type="Pfam" id="PF01844">
    <property type="entry name" value="HNH"/>
    <property type="match status" value="1"/>
</dbReference>
<dbReference type="GO" id="GO:0016787">
    <property type="term" value="F:hydrolase activity"/>
    <property type="evidence" value="ECO:0007669"/>
    <property type="project" value="UniProtKB-KW"/>
</dbReference>
<name>A0A8S5QD51_9CAUD</name>
<dbReference type="Gene3D" id="1.10.30.50">
    <property type="match status" value="1"/>
</dbReference>
<organism evidence="4">
    <name type="scientific">Siphoviridae sp. ctVii20</name>
    <dbReference type="NCBI Taxonomy" id="2825533"/>
    <lineage>
        <taxon>Viruses</taxon>
        <taxon>Duplodnaviria</taxon>
        <taxon>Heunggongvirae</taxon>
        <taxon>Uroviricota</taxon>
        <taxon>Caudoviricetes</taxon>
    </lineage>
</organism>
<evidence type="ECO:0000256" key="2">
    <source>
        <dbReference type="ARBA" id="ARBA00022801"/>
    </source>
</evidence>